<dbReference type="PROSITE" id="PS00136">
    <property type="entry name" value="SUBTILASE_ASP"/>
    <property type="match status" value="1"/>
</dbReference>
<evidence type="ECO:0000256" key="3">
    <source>
        <dbReference type="ARBA" id="ARBA00023043"/>
    </source>
</evidence>
<dbReference type="EMBL" id="JASAOK010000043">
    <property type="protein sequence ID" value="KAK6215428.1"/>
    <property type="molecule type" value="Genomic_DNA"/>
</dbReference>
<dbReference type="GO" id="GO:0004252">
    <property type="term" value="F:serine-type endopeptidase activity"/>
    <property type="evidence" value="ECO:0007669"/>
    <property type="project" value="InterPro"/>
</dbReference>
<keyword evidence="7" id="KW-1185">Reference proteome</keyword>
<dbReference type="Pfam" id="PF12796">
    <property type="entry name" value="Ank_2"/>
    <property type="match status" value="2"/>
</dbReference>
<dbReference type="GO" id="GO:0006508">
    <property type="term" value="P:proteolysis"/>
    <property type="evidence" value="ECO:0007669"/>
    <property type="project" value="InterPro"/>
</dbReference>
<evidence type="ECO:0000256" key="4">
    <source>
        <dbReference type="PROSITE-ProRule" id="PRU00023"/>
    </source>
</evidence>
<dbReference type="Gene3D" id="1.25.40.20">
    <property type="entry name" value="Ankyrin repeat-containing domain"/>
    <property type="match status" value="3"/>
</dbReference>
<keyword evidence="5" id="KW-0812">Transmembrane</keyword>
<comment type="caution">
    <text evidence="6">The sequence shown here is derived from an EMBL/GenBank/DDBJ whole genome shotgun (WGS) entry which is preliminary data.</text>
</comment>
<dbReference type="PRINTS" id="PR01415">
    <property type="entry name" value="ANKYRIN"/>
</dbReference>
<feature type="repeat" description="ANK" evidence="4">
    <location>
        <begin position="39"/>
        <end position="71"/>
    </location>
</feature>
<proteinExistence type="predicted"/>
<evidence type="ECO:0008006" key="8">
    <source>
        <dbReference type="Google" id="ProtNLM"/>
    </source>
</evidence>
<feature type="repeat" description="ANK" evidence="4">
    <location>
        <begin position="73"/>
        <end position="105"/>
    </location>
</feature>
<accession>A0AAV9T830</accession>
<dbReference type="SUPFAM" id="SSF52743">
    <property type="entry name" value="Subtilisin-like"/>
    <property type="match status" value="1"/>
</dbReference>
<dbReference type="Gene3D" id="3.40.50.200">
    <property type="entry name" value="Peptidase S8/S53 domain"/>
    <property type="match status" value="1"/>
</dbReference>
<dbReference type="InterPro" id="IPR023827">
    <property type="entry name" value="Peptidase_S8_Asp-AS"/>
</dbReference>
<organism evidence="6 7">
    <name type="scientific">Colletotrichum tabaci</name>
    <dbReference type="NCBI Taxonomy" id="1209068"/>
    <lineage>
        <taxon>Eukaryota</taxon>
        <taxon>Fungi</taxon>
        <taxon>Dikarya</taxon>
        <taxon>Ascomycota</taxon>
        <taxon>Pezizomycotina</taxon>
        <taxon>Sordariomycetes</taxon>
        <taxon>Hypocreomycetidae</taxon>
        <taxon>Glomerellales</taxon>
        <taxon>Glomerellaceae</taxon>
        <taxon>Colletotrichum</taxon>
        <taxon>Colletotrichum destructivum species complex</taxon>
    </lineage>
</organism>
<evidence type="ECO:0000256" key="1">
    <source>
        <dbReference type="ARBA" id="ARBA00022737"/>
    </source>
</evidence>
<dbReference type="InterPro" id="IPR002110">
    <property type="entry name" value="Ankyrin_rpt"/>
</dbReference>
<name>A0AAV9T830_9PEZI</name>
<dbReference type="PROSITE" id="PS50088">
    <property type="entry name" value="ANK_REPEAT"/>
    <property type="match status" value="4"/>
</dbReference>
<dbReference type="AlphaFoldDB" id="A0AAV9T830"/>
<evidence type="ECO:0000313" key="6">
    <source>
        <dbReference type="EMBL" id="KAK6215428.1"/>
    </source>
</evidence>
<dbReference type="InterPro" id="IPR036770">
    <property type="entry name" value="Ankyrin_rpt-contain_sf"/>
</dbReference>
<keyword evidence="5" id="KW-0472">Membrane</keyword>
<dbReference type="InterPro" id="IPR036852">
    <property type="entry name" value="Peptidase_S8/S53_dom_sf"/>
</dbReference>
<feature type="repeat" description="ANK" evidence="4">
    <location>
        <begin position="239"/>
        <end position="271"/>
    </location>
</feature>
<keyword evidence="5" id="KW-1133">Transmembrane helix</keyword>
<keyword evidence="2" id="KW-0378">Hydrolase</keyword>
<dbReference type="SUPFAM" id="SSF48403">
    <property type="entry name" value="Ankyrin repeat"/>
    <property type="match status" value="2"/>
</dbReference>
<reference evidence="6 7" key="1">
    <citation type="submission" date="2023-04" db="EMBL/GenBank/DDBJ databases">
        <title>Colletotrichum tabacum stain YC1 causing leaf anthracnose on Nicotiana tabacum(L.) cv.</title>
        <authorList>
            <person name="Ji Z."/>
            <person name="Wang M."/>
            <person name="Zhang J."/>
            <person name="Wang N."/>
            <person name="Zhou Z."/>
        </authorList>
    </citation>
    <scope>NUCLEOTIDE SEQUENCE [LARGE SCALE GENOMIC DNA]</scope>
    <source>
        <strain evidence="6 7">YC1</strain>
    </source>
</reference>
<protein>
    <recommendedName>
        <fullName evidence="8">Peptidase S8/S53 domain-containing protein</fullName>
    </recommendedName>
</protein>
<dbReference type="PANTHER" id="PTHR24198">
    <property type="entry name" value="ANKYRIN REPEAT AND PROTEIN KINASE DOMAIN-CONTAINING PROTEIN"/>
    <property type="match status" value="1"/>
</dbReference>
<feature type="transmembrane region" description="Helical" evidence="5">
    <location>
        <begin position="555"/>
        <end position="574"/>
    </location>
</feature>
<evidence type="ECO:0000256" key="2">
    <source>
        <dbReference type="ARBA" id="ARBA00022801"/>
    </source>
</evidence>
<feature type="repeat" description="ANK" evidence="4">
    <location>
        <begin position="109"/>
        <end position="141"/>
    </location>
</feature>
<gene>
    <name evidence="6" type="ORF">QIS74_08447</name>
</gene>
<evidence type="ECO:0000256" key="5">
    <source>
        <dbReference type="SAM" id="Phobius"/>
    </source>
</evidence>
<keyword evidence="1" id="KW-0677">Repeat</keyword>
<dbReference type="SMART" id="SM00248">
    <property type="entry name" value="ANK"/>
    <property type="match status" value="8"/>
</dbReference>
<dbReference type="Proteomes" id="UP001327957">
    <property type="component" value="Unassembled WGS sequence"/>
</dbReference>
<dbReference type="PROSITE" id="PS50297">
    <property type="entry name" value="ANK_REP_REGION"/>
    <property type="match status" value="3"/>
</dbReference>
<evidence type="ECO:0000313" key="7">
    <source>
        <dbReference type="Proteomes" id="UP001327957"/>
    </source>
</evidence>
<keyword evidence="3 4" id="KW-0040">ANK repeat</keyword>
<sequence length="663" mass="73407">MDSVSKLGAALHDAIDSNQFNAAKAILGKNPSCVDEQKGGWTPLHRAANGGHEALAVLLLEHGAAVNITTQNRSASPLLLAASWGCTSVLARLIEWGADVNQAANGRWNNETALHQAAALKESGSLHLLLLRGAAANPVNGGGMTPLDVAVKYSHSANATILIEFGGLPGTKLGLVTPSCPLRGIRSKILDLQMNDFVGRSGEVHLDVAMVWATSRGSVRLLEYLLEIDEHLVEVCDEDGWVPLHHAAWKGDLRMTEALLSRSARVNTRHGSNARMLGIRSGRLSVLRILDKHAEHQRRLDARSILPHRPADVQANRKKRLVSNQDYRLYEKDDDDSSDDERVEDGYEGRLLGIMPDFVERRTFTSLITVFKDWCQLPKQDTAVKVAVIDTGFDLENRDLNDNRVEEFFKTPKGGLEARLAKDHELTQISRVVGKLNLARTIQKGETDIQDLDGHDKQLRDAARRVKDAGIVIFASMSNDGNYIGFQEWPGNDFSVAIGISSCKRFGTYPSEFCPPAIPGNPNFLVAGEEIVAHKLSRLYGPKAKVSDRFELATGSSYATAVATSMGALIVGFIRQKSCRENRKETRRGGLDAEELLKDHRCMAMLLKEVGRPVMDYHWISPSLLWTEFQPSKQEQHIGRAARKHAWNIICKALDEYRHRDKE</sequence>
<dbReference type="PANTHER" id="PTHR24198:SF165">
    <property type="entry name" value="ANKYRIN REPEAT-CONTAINING PROTEIN-RELATED"/>
    <property type="match status" value="1"/>
</dbReference>